<dbReference type="Proteomes" id="UP000460718">
    <property type="component" value="Unassembled WGS sequence"/>
</dbReference>
<evidence type="ECO:0008006" key="9">
    <source>
        <dbReference type="Google" id="ProtNLM"/>
    </source>
</evidence>
<proteinExistence type="predicted"/>
<comment type="caution">
    <text evidence="1">The sequence shown here is derived from an EMBL/GenBank/DDBJ whole genome shotgun (WGS) entry which is preliminary data.</text>
</comment>
<evidence type="ECO:0000313" key="2">
    <source>
        <dbReference type="EMBL" id="KAE9084899.1"/>
    </source>
</evidence>
<dbReference type="Gene3D" id="2.60.120.200">
    <property type="match status" value="1"/>
</dbReference>
<organism evidence="1 5">
    <name type="scientific">Phytophthora fragariae</name>
    <dbReference type="NCBI Taxonomy" id="53985"/>
    <lineage>
        <taxon>Eukaryota</taxon>
        <taxon>Sar</taxon>
        <taxon>Stramenopiles</taxon>
        <taxon>Oomycota</taxon>
        <taxon>Peronosporomycetes</taxon>
        <taxon>Peronosporales</taxon>
        <taxon>Peronosporaceae</taxon>
        <taxon>Phytophthora</taxon>
    </lineage>
</organism>
<dbReference type="EMBL" id="QXGC01001703">
    <property type="protein sequence ID" value="KAE9197648.1"/>
    <property type="molecule type" value="Genomic_DNA"/>
</dbReference>
<protein>
    <recommendedName>
        <fullName evidence="9">F-box domain-containing protein</fullName>
    </recommendedName>
</protein>
<reference evidence="5 6" key="1">
    <citation type="submission" date="2018-09" db="EMBL/GenBank/DDBJ databases">
        <title>Genomic investigation of the strawberry pathogen Phytophthora fragariae indicates pathogenicity is determined by transcriptional variation in three key races.</title>
        <authorList>
            <person name="Adams T.M."/>
            <person name="Armitage A.D."/>
            <person name="Sobczyk M.K."/>
            <person name="Bates H.J."/>
            <person name="Dunwell J.M."/>
            <person name="Nellist C.F."/>
            <person name="Harrison R.J."/>
        </authorList>
    </citation>
    <scope>NUCLEOTIDE SEQUENCE [LARGE SCALE GENOMIC DNA]</scope>
    <source>
        <strain evidence="3 6">BC-23</strain>
        <strain evidence="4 7">NOV-77</strain>
        <strain evidence="2 8">ONT-3</strain>
        <strain evidence="1 5">SCRP245</strain>
    </source>
</reference>
<dbReference type="EMBL" id="QXFX01001776">
    <property type="protein sequence ID" value="KAE9084899.1"/>
    <property type="molecule type" value="Genomic_DNA"/>
</dbReference>
<evidence type="ECO:0000313" key="4">
    <source>
        <dbReference type="EMBL" id="KAE9315806.1"/>
    </source>
</evidence>
<dbReference type="Proteomes" id="UP000488956">
    <property type="component" value="Unassembled WGS sequence"/>
</dbReference>
<evidence type="ECO:0000313" key="7">
    <source>
        <dbReference type="Proteomes" id="UP000486351"/>
    </source>
</evidence>
<evidence type="ECO:0000313" key="5">
    <source>
        <dbReference type="Proteomes" id="UP000460718"/>
    </source>
</evidence>
<dbReference type="Proteomes" id="UP000486351">
    <property type="component" value="Unassembled WGS sequence"/>
</dbReference>
<evidence type="ECO:0000313" key="6">
    <source>
        <dbReference type="Proteomes" id="UP000476176"/>
    </source>
</evidence>
<dbReference type="SUPFAM" id="SSF49899">
    <property type="entry name" value="Concanavalin A-like lectins/glucanases"/>
    <property type="match status" value="1"/>
</dbReference>
<dbReference type="InterPro" id="IPR013320">
    <property type="entry name" value="ConA-like_dom_sf"/>
</dbReference>
<accession>A0A6A3J678</accession>
<dbReference type="Proteomes" id="UP000476176">
    <property type="component" value="Unassembled WGS sequence"/>
</dbReference>
<dbReference type="EMBL" id="QXFW01001650">
    <property type="protein sequence ID" value="KAE8987744.1"/>
    <property type="molecule type" value="Genomic_DNA"/>
</dbReference>
<name>A0A6A3J678_9STRA</name>
<sequence>MRLELMASDVLETVLGFLTGFDVFELSHASHEWLLRLEDPTFWHERLHGRSSADTQAPPWMKKLKASAHRLRYRMESIVQRDMGQSWKMKYMLERSVFFRGMGPQDFIYRRQRGPYAYLEHNVSTESRQQRPMAYLAGNSSLSFDVWFCLLPDTRTGSTTRQYGRCAGGVIYGLDCDDLGDDRWQPVVLDSKCNLYCSLLGGRTMVAPELQTNRWHHVALTYDREKQVERVYVDGVNVHFATGERRREWTRMAYQQIGTGHVVAGDGDFPYPGYSGAYDFRGLIDEFRVWRGVLSLSDVAELARGGTLPYRDVWASMKLPGRKTMGLGVEWVPCTRPAERGVVLH</sequence>
<evidence type="ECO:0000313" key="3">
    <source>
        <dbReference type="EMBL" id="KAE9197648.1"/>
    </source>
</evidence>
<dbReference type="Pfam" id="PF13385">
    <property type="entry name" value="Laminin_G_3"/>
    <property type="match status" value="1"/>
</dbReference>
<dbReference type="AlphaFoldDB" id="A0A6A3J678"/>
<evidence type="ECO:0000313" key="1">
    <source>
        <dbReference type="EMBL" id="KAE8987744.1"/>
    </source>
</evidence>
<evidence type="ECO:0000313" key="8">
    <source>
        <dbReference type="Proteomes" id="UP000488956"/>
    </source>
</evidence>
<dbReference type="EMBL" id="QXFY01001517">
    <property type="protein sequence ID" value="KAE9315806.1"/>
    <property type="molecule type" value="Genomic_DNA"/>
</dbReference>
<gene>
    <name evidence="3" type="ORF">PF004_g19772</name>
    <name evidence="4" type="ORF">PF008_g19162</name>
    <name evidence="2" type="ORF">PF010_g20658</name>
    <name evidence="1" type="ORF">PF011_g19455</name>
</gene>